<organism evidence="1">
    <name type="scientific">Tunturiibacter empetritectus</name>
    <dbReference type="NCBI Taxonomy" id="3069691"/>
    <lineage>
        <taxon>Bacteria</taxon>
        <taxon>Pseudomonadati</taxon>
        <taxon>Acidobacteriota</taxon>
        <taxon>Terriglobia</taxon>
        <taxon>Terriglobales</taxon>
        <taxon>Acidobacteriaceae</taxon>
        <taxon>Tunturiibacter</taxon>
    </lineage>
</organism>
<sequence length="145" mass="15592">MSIRTGIKCTYLYHDNDVIELHITAGNKKFSGSADVYVGRGQLLEAAATLQGFPNNSKDAREVVFGAFGSKYAGGAVQLQFYCKDLAGHSVFRATIEGDYRDQEGTQSATAIVDFEPASLDSFLAELRLIDEKLSGSAELKTAGS</sequence>
<dbReference type="KEGG" id="temp:RBB75_09375"/>
<dbReference type="AlphaFoldDB" id="A0AAU7ZI78"/>
<dbReference type="RefSeq" id="WP_353070279.1">
    <property type="nucleotide sequence ID" value="NZ_CP132932.1"/>
</dbReference>
<evidence type="ECO:0000313" key="1">
    <source>
        <dbReference type="EMBL" id="XCB28517.1"/>
    </source>
</evidence>
<proteinExistence type="predicted"/>
<reference evidence="1" key="1">
    <citation type="submission" date="2023-08" db="EMBL/GenBank/DDBJ databases">
        <authorList>
            <person name="Messyasz A."/>
            <person name="Mannisto M.K."/>
            <person name="Kerkhof L.J."/>
            <person name="Haggblom M."/>
        </authorList>
    </citation>
    <scope>NUCLEOTIDE SEQUENCE</scope>
    <source>
        <strain evidence="1">M8UP23</strain>
    </source>
</reference>
<name>A0AAU7ZI78_9BACT</name>
<protein>
    <submittedName>
        <fullName evidence="1">Uncharacterized protein</fullName>
    </submittedName>
</protein>
<gene>
    <name evidence="1" type="ORF">RBB75_09375</name>
</gene>
<reference evidence="1" key="2">
    <citation type="journal article" date="2024" name="Environ. Microbiol.">
        <title>Genome analysis and description of Tunturibacter gen. nov. expands the diversity of Terriglobia in tundra soils.</title>
        <authorList>
            <person name="Messyasz A."/>
            <person name="Mannisto M.K."/>
            <person name="Kerkhof L.J."/>
            <person name="Haggblom M.M."/>
        </authorList>
    </citation>
    <scope>NUCLEOTIDE SEQUENCE</scope>
    <source>
        <strain evidence="1">M8UP23</strain>
    </source>
</reference>
<dbReference type="EMBL" id="CP132932">
    <property type="protein sequence ID" value="XCB28517.1"/>
    <property type="molecule type" value="Genomic_DNA"/>
</dbReference>
<accession>A0AAU7ZI78</accession>